<protein>
    <submittedName>
        <fullName evidence="1">Uncharacterized protein</fullName>
    </submittedName>
</protein>
<dbReference type="EMBL" id="JARPUR010000001">
    <property type="protein sequence ID" value="KAK4887882.1"/>
    <property type="molecule type" value="Genomic_DNA"/>
</dbReference>
<dbReference type="Proteomes" id="UP001353858">
    <property type="component" value="Unassembled WGS sequence"/>
</dbReference>
<keyword evidence="2" id="KW-1185">Reference proteome</keyword>
<dbReference type="AlphaFoldDB" id="A0AAN7SL77"/>
<gene>
    <name evidence="1" type="ORF">RN001_004153</name>
</gene>
<evidence type="ECO:0000313" key="1">
    <source>
        <dbReference type="EMBL" id="KAK4887882.1"/>
    </source>
</evidence>
<comment type="caution">
    <text evidence="1">The sequence shown here is derived from an EMBL/GenBank/DDBJ whole genome shotgun (WGS) entry which is preliminary data.</text>
</comment>
<accession>A0AAN7SL77</accession>
<proteinExistence type="predicted"/>
<reference evidence="2" key="1">
    <citation type="submission" date="2023-01" db="EMBL/GenBank/DDBJ databases">
        <title>Key to firefly adult light organ development and bioluminescence: homeobox transcription factors regulate luciferase expression and transportation to peroxisome.</title>
        <authorList>
            <person name="Fu X."/>
        </authorList>
    </citation>
    <scope>NUCLEOTIDE SEQUENCE [LARGE SCALE GENOMIC DNA]</scope>
</reference>
<name>A0AAN7SL77_9COLE</name>
<evidence type="ECO:0000313" key="2">
    <source>
        <dbReference type="Proteomes" id="UP001353858"/>
    </source>
</evidence>
<organism evidence="1 2">
    <name type="scientific">Aquatica leii</name>
    <dbReference type="NCBI Taxonomy" id="1421715"/>
    <lineage>
        <taxon>Eukaryota</taxon>
        <taxon>Metazoa</taxon>
        <taxon>Ecdysozoa</taxon>
        <taxon>Arthropoda</taxon>
        <taxon>Hexapoda</taxon>
        <taxon>Insecta</taxon>
        <taxon>Pterygota</taxon>
        <taxon>Neoptera</taxon>
        <taxon>Endopterygota</taxon>
        <taxon>Coleoptera</taxon>
        <taxon>Polyphaga</taxon>
        <taxon>Elateriformia</taxon>
        <taxon>Elateroidea</taxon>
        <taxon>Lampyridae</taxon>
        <taxon>Luciolinae</taxon>
        <taxon>Aquatica</taxon>
    </lineage>
</organism>
<sequence length="138" mass="16475">MHATIERQIRNRKINLPADYVYYCQKARTTPSPYNVKYLTHTFFKNFDDLKFYNSIRPGRAVGDHVVTDIKVLQYLLSSEICYTLRHSEQLRALNQKINKKVDTCEIDDLPPLFKERRKIKKEKYLHLQILKQSLLKC</sequence>